<dbReference type="InterPro" id="IPR036390">
    <property type="entry name" value="WH_DNA-bd_sf"/>
</dbReference>
<dbReference type="InterPro" id="IPR027417">
    <property type="entry name" value="P-loop_NTPase"/>
</dbReference>
<dbReference type="Pfam" id="PF01637">
    <property type="entry name" value="ATPase_2"/>
    <property type="match status" value="1"/>
</dbReference>
<dbReference type="Gene3D" id="3.40.50.300">
    <property type="entry name" value="P-loop containing nucleotide triphosphate hydrolases"/>
    <property type="match status" value="1"/>
</dbReference>
<dbReference type="SUPFAM" id="SSF52540">
    <property type="entry name" value="P-loop containing nucleoside triphosphate hydrolases"/>
    <property type="match status" value="1"/>
</dbReference>
<evidence type="ECO:0000259" key="1">
    <source>
        <dbReference type="Pfam" id="PF01637"/>
    </source>
</evidence>
<dbReference type="AlphaFoldDB" id="A0A261F0G7"/>
<sequence length="482" mass="53825">MAPSFVGRDKELETLENAYAKDDFQMVVIYGRRRVGKTALIDAFVDGKPTIYFTASQQNAALNLRDFSSCVISFFGLPASTPAFASWRDAFDFIVDRSRQMPGERIVVVFDEFPYAAATSPSLPSVLQIAIDHGFSRSNVMMILCGSNQGFMESDVLGSKSPLYGRRTAQMKLRPFDYYDAARLLPATAGPEEKIRYYAAFGGTPYYLRQIDPSQTFEQNVIRLCFSNAGLLYEEPMMLLRQEVRDPATYYSLLRSIGNGASTPKQMAEKSGIDAQSVGVYLRTLVGLGIVERTVPFGENPEKSRRGRYRIADPFFAYWHQFVAPYAGLIETGNGESAARRVAFGEVFDTYVGMEFESVCMQWVLKASRENKLGMLVSRAGKWWGSNPVAHEQTDIDVVAADDFDKVLLLGECKWRNSFNESSAIEALRGRIGLVDGSFGRTRLAVFSKRRVSTATREKYAADRDMIFLDAGDLFDDGYAAS</sequence>
<evidence type="ECO:0000313" key="3">
    <source>
        <dbReference type="EMBL" id="OZG52609.1"/>
    </source>
</evidence>
<feature type="domain" description="DUF234" evidence="2">
    <location>
        <begin position="319"/>
        <end position="422"/>
    </location>
</feature>
<organism evidence="3 4">
    <name type="scientific">Pseudoscardovia radai</name>
    <dbReference type="NCBI Taxonomy" id="987066"/>
    <lineage>
        <taxon>Bacteria</taxon>
        <taxon>Bacillati</taxon>
        <taxon>Actinomycetota</taxon>
        <taxon>Actinomycetes</taxon>
        <taxon>Bifidobacteriales</taxon>
        <taxon>Bifidobacteriaceae</taxon>
        <taxon>Pseudoscardovia</taxon>
    </lineage>
</organism>
<dbReference type="GO" id="GO:0005524">
    <property type="term" value="F:ATP binding"/>
    <property type="evidence" value="ECO:0007669"/>
    <property type="project" value="InterPro"/>
</dbReference>
<dbReference type="Proteomes" id="UP000216725">
    <property type="component" value="Unassembled WGS sequence"/>
</dbReference>
<name>A0A261F0G7_9BIFI</name>
<gene>
    <name evidence="3" type="ORF">PSRA_0341</name>
</gene>
<feature type="domain" description="ATPase" evidence="1">
    <location>
        <begin position="5"/>
        <end position="210"/>
    </location>
</feature>
<comment type="caution">
    <text evidence="3">The sequence shown here is derived from an EMBL/GenBank/DDBJ whole genome shotgun (WGS) entry which is preliminary data.</text>
</comment>
<accession>A0A261F0G7</accession>
<dbReference type="InterPro" id="IPR011579">
    <property type="entry name" value="ATPase_dom"/>
</dbReference>
<protein>
    <submittedName>
        <fullName evidence="3">ATPase</fullName>
    </submittedName>
</protein>
<dbReference type="EMBL" id="MWWR01000003">
    <property type="protein sequence ID" value="OZG52609.1"/>
    <property type="molecule type" value="Genomic_DNA"/>
</dbReference>
<keyword evidence="4" id="KW-1185">Reference proteome</keyword>
<proteinExistence type="predicted"/>
<dbReference type="SUPFAM" id="SSF46785">
    <property type="entry name" value="Winged helix' DNA-binding domain"/>
    <property type="match status" value="1"/>
</dbReference>
<dbReference type="InterPro" id="IPR004256">
    <property type="entry name" value="DUF234"/>
</dbReference>
<reference evidence="3 4" key="1">
    <citation type="journal article" date="2017" name="BMC Genomics">
        <title>Comparative genomic and phylogenomic analyses of the Bifidobacteriaceae family.</title>
        <authorList>
            <person name="Lugli G.A."/>
            <person name="Milani C."/>
            <person name="Turroni F."/>
            <person name="Duranti S."/>
            <person name="Mancabelli L."/>
            <person name="Mangifesta M."/>
            <person name="Ferrario C."/>
            <person name="Modesto M."/>
            <person name="Mattarelli P."/>
            <person name="Jiri K."/>
            <person name="van Sinderen D."/>
            <person name="Ventura M."/>
        </authorList>
    </citation>
    <scope>NUCLEOTIDE SEQUENCE [LARGE SCALE GENOMIC DNA]</scope>
    <source>
        <strain evidence="3 4">DSM 24742</strain>
    </source>
</reference>
<dbReference type="PANTHER" id="PTHR34704">
    <property type="entry name" value="ATPASE"/>
    <property type="match status" value="1"/>
</dbReference>
<dbReference type="Pfam" id="PF03008">
    <property type="entry name" value="DUF234"/>
    <property type="match status" value="1"/>
</dbReference>
<dbReference type="RefSeq" id="WP_094660138.1">
    <property type="nucleotide sequence ID" value="NZ_MWWR01000003.1"/>
</dbReference>
<dbReference type="OrthoDB" id="9813134at2"/>
<evidence type="ECO:0000259" key="2">
    <source>
        <dbReference type="Pfam" id="PF03008"/>
    </source>
</evidence>
<evidence type="ECO:0000313" key="4">
    <source>
        <dbReference type="Proteomes" id="UP000216725"/>
    </source>
</evidence>
<dbReference type="PANTHER" id="PTHR34704:SF2">
    <property type="entry name" value="ATPASE"/>
    <property type="match status" value="1"/>
</dbReference>